<evidence type="ECO:0000313" key="1">
    <source>
        <dbReference type="EMBL" id="JAD53086.1"/>
    </source>
</evidence>
<proteinExistence type="predicted"/>
<dbReference type="AlphaFoldDB" id="A0A0A9APQ0"/>
<reference evidence="1" key="1">
    <citation type="submission" date="2014-09" db="EMBL/GenBank/DDBJ databases">
        <authorList>
            <person name="Magalhaes I.L.F."/>
            <person name="Oliveira U."/>
            <person name="Santos F.R."/>
            <person name="Vidigal T.H.D.A."/>
            <person name="Brescovit A.D."/>
            <person name="Santos A.J."/>
        </authorList>
    </citation>
    <scope>NUCLEOTIDE SEQUENCE</scope>
    <source>
        <tissue evidence="1">Shoot tissue taken approximately 20 cm above the soil surface</tissue>
    </source>
</reference>
<sequence length="28" mass="3318">MRIFFYQLSSSSDLMLLLARSSIFQHLL</sequence>
<dbReference type="EMBL" id="GBRH01244809">
    <property type="protein sequence ID" value="JAD53086.1"/>
    <property type="molecule type" value="Transcribed_RNA"/>
</dbReference>
<accession>A0A0A9APQ0</accession>
<reference evidence="1" key="2">
    <citation type="journal article" date="2015" name="Data Brief">
        <title>Shoot transcriptome of the giant reed, Arundo donax.</title>
        <authorList>
            <person name="Barrero R.A."/>
            <person name="Guerrero F.D."/>
            <person name="Moolhuijzen P."/>
            <person name="Goolsby J.A."/>
            <person name="Tidwell J."/>
            <person name="Bellgard S.E."/>
            <person name="Bellgard M.I."/>
        </authorList>
    </citation>
    <scope>NUCLEOTIDE SEQUENCE</scope>
    <source>
        <tissue evidence="1">Shoot tissue taken approximately 20 cm above the soil surface</tissue>
    </source>
</reference>
<organism evidence="1">
    <name type="scientific">Arundo donax</name>
    <name type="common">Giant reed</name>
    <name type="synonym">Donax arundinaceus</name>
    <dbReference type="NCBI Taxonomy" id="35708"/>
    <lineage>
        <taxon>Eukaryota</taxon>
        <taxon>Viridiplantae</taxon>
        <taxon>Streptophyta</taxon>
        <taxon>Embryophyta</taxon>
        <taxon>Tracheophyta</taxon>
        <taxon>Spermatophyta</taxon>
        <taxon>Magnoliopsida</taxon>
        <taxon>Liliopsida</taxon>
        <taxon>Poales</taxon>
        <taxon>Poaceae</taxon>
        <taxon>PACMAD clade</taxon>
        <taxon>Arundinoideae</taxon>
        <taxon>Arundineae</taxon>
        <taxon>Arundo</taxon>
    </lineage>
</organism>
<protein>
    <submittedName>
        <fullName evidence="1">Uncharacterized protein</fullName>
    </submittedName>
</protein>
<name>A0A0A9APQ0_ARUDO</name>